<proteinExistence type="predicted"/>
<evidence type="ECO:0000256" key="1">
    <source>
        <dbReference type="SAM" id="MobiDB-lite"/>
    </source>
</evidence>
<comment type="caution">
    <text evidence="2">The sequence shown here is derived from an EMBL/GenBank/DDBJ whole genome shotgun (WGS) entry which is preliminary data.</text>
</comment>
<dbReference type="AlphaFoldDB" id="A0A2K3P7M5"/>
<dbReference type="EMBL" id="ASHM01004432">
    <property type="protein sequence ID" value="PNY11279.1"/>
    <property type="molecule type" value="Genomic_DNA"/>
</dbReference>
<gene>
    <name evidence="2" type="ORF">L195_g007883</name>
</gene>
<organism evidence="2 3">
    <name type="scientific">Trifolium pratense</name>
    <name type="common">Red clover</name>
    <dbReference type="NCBI Taxonomy" id="57577"/>
    <lineage>
        <taxon>Eukaryota</taxon>
        <taxon>Viridiplantae</taxon>
        <taxon>Streptophyta</taxon>
        <taxon>Embryophyta</taxon>
        <taxon>Tracheophyta</taxon>
        <taxon>Spermatophyta</taxon>
        <taxon>Magnoliopsida</taxon>
        <taxon>eudicotyledons</taxon>
        <taxon>Gunneridae</taxon>
        <taxon>Pentapetalae</taxon>
        <taxon>rosids</taxon>
        <taxon>fabids</taxon>
        <taxon>Fabales</taxon>
        <taxon>Fabaceae</taxon>
        <taxon>Papilionoideae</taxon>
        <taxon>50 kb inversion clade</taxon>
        <taxon>NPAAA clade</taxon>
        <taxon>Hologalegina</taxon>
        <taxon>IRL clade</taxon>
        <taxon>Trifolieae</taxon>
        <taxon>Trifolium</taxon>
    </lineage>
</organism>
<sequence length="123" mass="13895">MRKKIPSNEILRSVIPTNEKCKSENKKENKADKSQPESFNSISEITTRSEIGVDIGRTWVGFGPKTPIRSTTAVDKRQSISDHFLYRLNRMSGFSDGGLVGSVFRVSKDEDKSSDRWWPENGS</sequence>
<feature type="compositionally biased region" description="Polar residues" evidence="1">
    <location>
        <begin position="36"/>
        <end position="45"/>
    </location>
</feature>
<protein>
    <submittedName>
        <fullName evidence="2">Uncharacterized protein</fullName>
    </submittedName>
</protein>
<reference evidence="2 3" key="1">
    <citation type="journal article" date="2014" name="Am. J. Bot.">
        <title>Genome assembly and annotation for red clover (Trifolium pratense; Fabaceae).</title>
        <authorList>
            <person name="Istvanek J."/>
            <person name="Jaros M."/>
            <person name="Krenek A."/>
            <person name="Repkova J."/>
        </authorList>
    </citation>
    <scope>NUCLEOTIDE SEQUENCE [LARGE SCALE GENOMIC DNA]</scope>
    <source>
        <strain evidence="3">cv. Tatra</strain>
        <tissue evidence="2">Young leaves</tissue>
    </source>
</reference>
<name>A0A2K3P7M5_TRIPR</name>
<accession>A0A2K3P7M5</accession>
<feature type="region of interest" description="Disordered" evidence="1">
    <location>
        <begin position="1"/>
        <end position="45"/>
    </location>
</feature>
<reference evidence="2 3" key="2">
    <citation type="journal article" date="2017" name="Front. Plant Sci.">
        <title>Gene Classification and Mining of Molecular Markers Useful in Red Clover (Trifolium pratense) Breeding.</title>
        <authorList>
            <person name="Istvanek J."/>
            <person name="Dluhosova J."/>
            <person name="Dluhos P."/>
            <person name="Patkova L."/>
            <person name="Nedelnik J."/>
            <person name="Repkova J."/>
        </authorList>
    </citation>
    <scope>NUCLEOTIDE SEQUENCE [LARGE SCALE GENOMIC DNA]</scope>
    <source>
        <strain evidence="3">cv. Tatra</strain>
        <tissue evidence="2">Young leaves</tissue>
    </source>
</reference>
<evidence type="ECO:0000313" key="2">
    <source>
        <dbReference type="EMBL" id="PNY11279.1"/>
    </source>
</evidence>
<evidence type="ECO:0000313" key="3">
    <source>
        <dbReference type="Proteomes" id="UP000236291"/>
    </source>
</evidence>
<feature type="compositionally biased region" description="Basic and acidic residues" evidence="1">
    <location>
        <begin position="19"/>
        <end position="35"/>
    </location>
</feature>
<dbReference type="Proteomes" id="UP000236291">
    <property type="component" value="Unassembled WGS sequence"/>
</dbReference>